<dbReference type="Gramene" id="mRNA:HanXRQr2_Chr10g0437161">
    <property type="protein sequence ID" value="mRNA:HanXRQr2_Chr10g0437161"/>
    <property type="gene ID" value="HanXRQr2_Chr10g0437161"/>
</dbReference>
<reference evidence="6" key="3">
    <citation type="submission" date="2020-06" db="EMBL/GenBank/DDBJ databases">
        <title>Helianthus annuus Genome sequencing and assembly Release 2.</title>
        <authorList>
            <person name="Gouzy J."/>
            <person name="Langlade N."/>
            <person name="Munos S."/>
        </authorList>
    </citation>
    <scope>NUCLEOTIDE SEQUENCE</scope>
    <source>
        <tissue evidence="6">Leaves</tissue>
    </source>
</reference>
<sequence>MEALCDLCKTVRAVMYCNSDAARLCFQCDYGVHSANSLSRRHPRSLLCDKCSYRPAVVRQVFDKMFLCESCDLSENDWSSGHERVEELSFYTGCPSSEEFLKILSPVRGEEDPIINPRFGPVNSLNVDENLGGDQNQRLGCVASRLNELASALSFLTEKDPNPFFPNGSNLTKDGSNVNNLGLHNGEGLSDNVALNFKDGFEMFSCIPPVQTKLPSEDGSLVMEKNLSVTESNSHAENTNEVCF</sequence>
<evidence type="ECO:0000259" key="5">
    <source>
        <dbReference type="PROSITE" id="PS50119"/>
    </source>
</evidence>
<keyword evidence="8" id="KW-1185">Reference proteome</keyword>
<dbReference type="EMBL" id="CM007899">
    <property type="protein sequence ID" value="OTG11323.1"/>
    <property type="molecule type" value="Genomic_DNA"/>
</dbReference>
<keyword evidence="1" id="KW-0479">Metal-binding</keyword>
<dbReference type="InterPro" id="IPR000315">
    <property type="entry name" value="Znf_B-box"/>
</dbReference>
<evidence type="ECO:0000313" key="7">
    <source>
        <dbReference type="EMBL" id="OTG11323.1"/>
    </source>
</evidence>
<feature type="domain" description="B box-type" evidence="5">
    <location>
        <begin position="1"/>
        <end position="47"/>
    </location>
</feature>
<keyword evidence="3" id="KW-0862">Zinc</keyword>
<evidence type="ECO:0000313" key="8">
    <source>
        <dbReference type="Proteomes" id="UP000215914"/>
    </source>
</evidence>
<evidence type="ECO:0000256" key="4">
    <source>
        <dbReference type="PROSITE-ProRule" id="PRU00024"/>
    </source>
</evidence>
<protein>
    <submittedName>
        <fullName evidence="7">Putative B-box-type zinc finger</fullName>
    </submittedName>
    <submittedName>
        <fullName evidence="6">Transcription factor interactor and regulator Znf-B family</fullName>
    </submittedName>
</protein>
<dbReference type="GO" id="GO:0008270">
    <property type="term" value="F:zinc ion binding"/>
    <property type="evidence" value="ECO:0007669"/>
    <property type="project" value="UniProtKB-KW"/>
</dbReference>
<evidence type="ECO:0000256" key="2">
    <source>
        <dbReference type="ARBA" id="ARBA00022771"/>
    </source>
</evidence>
<evidence type="ECO:0000313" key="6">
    <source>
        <dbReference type="EMBL" id="KAF5786137.1"/>
    </source>
</evidence>
<name>A0A251TKP3_HELAN</name>
<dbReference type="AlphaFoldDB" id="A0A251TKP3"/>
<dbReference type="SMART" id="SM00336">
    <property type="entry name" value="BBOX"/>
    <property type="match status" value="1"/>
</dbReference>
<dbReference type="PROSITE" id="PS50119">
    <property type="entry name" value="ZF_BBOX"/>
    <property type="match status" value="1"/>
</dbReference>
<dbReference type="Proteomes" id="UP000215914">
    <property type="component" value="Chromosome 10"/>
</dbReference>
<accession>A0A251TKP3</accession>
<dbReference type="PANTHER" id="PTHR31717">
    <property type="entry name" value="ZINC FINGER PROTEIN CONSTANS-LIKE 10"/>
    <property type="match status" value="1"/>
</dbReference>
<dbReference type="InParanoid" id="A0A251TKP3"/>
<evidence type="ECO:0000256" key="1">
    <source>
        <dbReference type="ARBA" id="ARBA00022723"/>
    </source>
</evidence>
<dbReference type="EMBL" id="MNCJ02000325">
    <property type="protein sequence ID" value="KAF5786137.1"/>
    <property type="molecule type" value="Genomic_DNA"/>
</dbReference>
<organism evidence="7 8">
    <name type="scientific">Helianthus annuus</name>
    <name type="common">Common sunflower</name>
    <dbReference type="NCBI Taxonomy" id="4232"/>
    <lineage>
        <taxon>Eukaryota</taxon>
        <taxon>Viridiplantae</taxon>
        <taxon>Streptophyta</taxon>
        <taxon>Embryophyta</taxon>
        <taxon>Tracheophyta</taxon>
        <taxon>Spermatophyta</taxon>
        <taxon>Magnoliopsida</taxon>
        <taxon>eudicotyledons</taxon>
        <taxon>Gunneridae</taxon>
        <taxon>Pentapetalae</taxon>
        <taxon>asterids</taxon>
        <taxon>campanulids</taxon>
        <taxon>Asterales</taxon>
        <taxon>Asteraceae</taxon>
        <taxon>Asteroideae</taxon>
        <taxon>Heliantheae alliance</taxon>
        <taxon>Heliantheae</taxon>
        <taxon>Helianthus</taxon>
    </lineage>
</organism>
<keyword evidence="2 4" id="KW-0863">Zinc-finger</keyword>
<evidence type="ECO:0000256" key="3">
    <source>
        <dbReference type="ARBA" id="ARBA00022833"/>
    </source>
</evidence>
<gene>
    <name evidence="7" type="ORF">HannXRQ_Chr10g0297461</name>
    <name evidence="6" type="ORF">HanXRQr2_Chr10g0437161</name>
</gene>
<dbReference type="CDD" id="cd19821">
    <property type="entry name" value="Bbox1_BBX-like"/>
    <property type="match status" value="1"/>
</dbReference>
<dbReference type="Pfam" id="PF00643">
    <property type="entry name" value="zf-B_box"/>
    <property type="match status" value="1"/>
</dbReference>
<dbReference type="InterPro" id="IPR049808">
    <property type="entry name" value="CONSTANS-like_Bbox1"/>
</dbReference>
<reference evidence="7" key="2">
    <citation type="submission" date="2017-02" db="EMBL/GenBank/DDBJ databases">
        <title>Sunflower complete genome.</title>
        <authorList>
            <person name="Langlade N."/>
            <person name="Munos S."/>
        </authorList>
    </citation>
    <scope>NUCLEOTIDE SEQUENCE [LARGE SCALE GENOMIC DNA]</scope>
    <source>
        <tissue evidence="7">Leaves</tissue>
    </source>
</reference>
<reference evidence="6 8" key="1">
    <citation type="journal article" date="2017" name="Nature">
        <title>The sunflower genome provides insights into oil metabolism, flowering and Asterid evolution.</title>
        <authorList>
            <person name="Badouin H."/>
            <person name="Gouzy J."/>
            <person name="Grassa C.J."/>
            <person name="Murat F."/>
            <person name="Staton S.E."/>
            <person name="Cottret L."/>
            <person name="Lelandais-Briere C."/>
            <person name="Owens G.L."/>
            <person name="Carrere S."/>
            <person name="Mayjonade B."/>
            <person name="Legrand L."/>
            <person name="Gill N."/>
            <person name="Kane N.C."/>
            <person name="Bowers J.E."/>
            <person name="Hubner S."/>
            <person name="Bellec A."/>
            <person name="Berard A."/>
            <person name="Berges H."/>
            <person name="Blanchet N."/>
            <person name="Boniface M.C."/>
            <person name="Brunel D."/>
            <person name="Catrice O."/>
            <person name="Chaidir N."/>
            <person name="Claudel C."/>
            <person name="Donnadieu C."/>
            <person name="Faraut T."/>
            <person name="Fievet G."/>
            <person name="Helmstetter N."/>
            <person name="King M."/>
            <person name="Knapp S.J."/>
            <person name="Lai Z."/>
            <person name="Le Paslier M.C."/>
            <person name="Lippi Y."/>
            <person name="Lorenzon L."/>
            <person name="Mandel J.R."/>
            <person name="Marage G."/>
            <person name="Marchand G."/>
            <person name="Marquand E."/>
            <person name="Bret-Mestries E."/>
            <person name="Morien E."/>
            <person name="Nambeesan S."/>
            <person name="Nguyen T."/>
            <person name="Pegot-Espagnet P."/>
            <person name="Pouilly N."/>
            <person name="Raftis F."/>
            <person name="Sallet E."/>
            <person name="Schiex T."/>
            <person name="Thomas J."/>
            <person name="Vandecasteele C."/>
            <person name="Vares D."/>
            <person name="Vear F."/>
            <person name="Vautrin S."/>
            <person name="Crespi M."/>
            <person name="Mangin B."/>
            <person name="Burke J.M."/>
            <person name="Salse J."/>
            <person name="Munos S."/>
            <person name="Vincourt P."/>
            <person name="Rieseberg L.H."/>
            <person name="Langlade N.B."/>
        </authorList>
    </citation>
    <scope>NUCLEOTIDE SEQUENCE [LARGE SCALE GENOMIC DNA]</scope>
    <source>
        <strain evidence="8">cv. SF193</strain>
        <tissue evidence="6">Leaves</tissue>
    </source>
</reference>
<proteinExistence type="predicted"/>
<dbReference type="PANTHER" id="PTHR31717:SF126">
    <property type="entry name" value="CONSTANS-LIKE 9-RELATED"/>
    <property type="match status" value="1"/>
</dbReference>